<name>A0AAQ0XX58_ENTAS</name>
<evidence type="ECO:0000259" key="2">
    <source>
        <dbReference type="Pfam" id="PF20455"/>
    </source>
</evidence>
<dbReference type="AlphaFoldDB" id="A0AAQ0XX58"/>
<dbReference type="EMBL" id="JARTQQ020000001">
    <property type="protein sequence ID" value="MEC5730151.1"/>
    <property type="molecule type" value="Genomic_DNA"/>
</dbReference>
<evidence type="ECO:0000313" key="4">
    <source>
        <dbReference type="EMBL" id="OEH16836.1"/>
    </source>
</evidence>
<dbReference type="Proteomes" id="UP000050495">
    <property type="component" value="Unassembled WGS sequence"/>
</dbReference>
<accession>A0AAQ0XX58</accession>
<feature type="transmembrane region" description="Helical" evidence="1">
    <location>
        <begin position="85"/>
        <end position="107"/>
    </location>
</feature>
<evidence type="ECO:0000313" key="5">
    <source>
        <dbReference type="Proteomes" id="UP000050495"/>
    </source>
</evidence>
<reference evidence="4 5" key="1">
    <citation type="submission" date="2016-04" db="EMBL/GenBank/DDBJ databases">
        <authorList>
            <person name="Osei Sekyere J."/>
            <person name="Sivertsen A."/>
            <person name="Pedersen A.T."/>
            <person name="Sundsfjord A."/>
        </authorList>
    </citation>
    <scope>NUCLEOTIDE SEQUENCE [LARGE SCALE GENOMIC DNA]</scope>
    <source>
        <strain evidence="4 5">ST435:939705067</strain>
    </source>
</reference>
<dbReference type="Pfam" id="PF20455">
    <property type="entry name" value="DUF6708"/>
    <property type="match status" value="1"/>
</dbReference>
<keyword evidence="6" id="KW-1185">Reference proteome</keyword>
<gene>
    <name evidence="4" type="ORF">AN696_0201120</name>
    <name evidence="3" type="ORF">QAA55_017240</name>
</gene>
<reference evidence="3" key="3">
    <citation type="journal article" date="2023" name="Nat. Commun.">
        <title>Genomic dissection of endemic carbapenem resistance reveals metallo-beta-lactamase dissemination through clonal, plasmid and integron transfer.</title>
        <authorList>
            <person name="Macesic N."/>
            <person name="Hawkey J."/>
            <person name="Vezina B."/>
            <person name="Wisniewski J.A."/>
            <person name="Cottingham H."/>
            <person name="Blakeway L.V."/>
            <person name="Harshegyi T."/>
            <person name="Pragastis K."/>
            <person name="Badoordeen G.Z."/>
            <person name="Dennison A."/>
            <person name="Spelman D.W."/>
            <person name="Jenney A.W.J."/>
            <person name="Peleg A.Y."/>
        </authorList>
    </citation>
    <scope>NUCLEOTIDE SEQUENCE</scope>
    <source>
        <strain evidence="3">CPO239</strain>
    </source>
</reference>
<dbReference type="EMBL" id="LJEY02000112">
    <property type="protein sequence ID" value="OEH16836.1"/>
    <property type="molecule type" value="Genomic_DNA"/>
</dbReference>
<evidence type="ECO:0000313" key="6">
    <source>
        <dbReference type="Proteomes" id="UP001175344"/>
    </source>
</evidence>
<comment type="caution">
    <text evidence="4">The sequence shown here is derived from an EMBL/GenBank/DDBJ whole genome shotgun (WGS) entry which is preliminary data.</text>
</comment>
<keyword evidence="1" id="KW-1133">Transmembrane helix</keyword>
<organism evidence="4 5">
    <name type="scientific">Enterobacter asburiae</name>
    <dbReference type="NCBI Taxonomy" id="61645"/>
    <lineage>
        <taxon>Bacteria</taxon>
        <taxon>Pseudomonadati</taxon>
        <taxon>Pseudomonadota</taxon>
        <taxon>Gammaproteobacteria</taxon>
        <taxon>Enterobacterales</taxon>
        <taxon>Enterobacteriaceae</taxon>
        <taxon>Enterobacter</taxon>
        <taxon>Enterobacter cloacae complex</taxon>
    </lineage>
</organism>
<keyword evidence="1" id="KW-0812">Transmembrane</keyword>
<keyword evidence="1" id="KW-0472">Membrane</keyword>
<protein>
    <submittedName>
        <fullName evidence="3">DUF6708 domain-containing protein</fullName>
    </submittedName>
</protein>
<dbReference type="RefSeq" id="WP_047749244.1">
    <property type="nucleotide sequence ID" value="NZ_CABGKT010000001.1"/>
</dbReference>
<reference evidence="4" key="2">
    <citation type="journal article" date="2017" name="PLoS ONE">
        <title>Genomic and phenotypic characterisation of fluoroquinolone resistance mechanisms in Enterobacteriaceae in Durban, South Africa.</title>
        <authorList>
            <person name="Osei Sekyere J."/>
            <person name="Amoako D.G."/>
        </authorList>
    </citation>
    <scope>NUCLEOTIDE SEQUENCE</scope>
    <source>
        <strain evidence="4">ST435:939705067</strain>
    </source>
</reference>
<sequence length="262" mass="31331">MPLLTIESQPRLNPPISCWREDMPENHEPQLVPPQLRWLTTRNDTYLEVPRYGTEVIWWGMLGSAILTFGLMVFMLTISILIQNIYLIIVTLVVFFSLLLFCLKMYFVTPRNQPLRLNRKRQKIYIYDYNRSRLPWLNWPVSIRVYNWADVYGEISFSPTPGDRGYRLYGAICEPGTYNVVDRFLLAREWEEREQLNQIWSYLCIYMKGESDLPEPRFKGRPDFWRPRKADKWPDEMERESTTAPAETLQFWTDKTRLNNSL</sequence>
<reference evidence="3" key="4">
    <citation type="submission" date="2024-01" db="EMBL/GenBank/DDBJ databases">
        <authorList>
            <person name="Macesic N."/>
        </authorList>
    </citation>
    <scope>NUCLEOTIDE SEQUENCE</scope>
    <source>
        <strain evidence="3">CPO239</strain>
    </source>
</reference>
<dbReference type="InterPro" id="IPR046554">
    <property type="entry name" value="DUF6708"/>
</dbReference>
<evidence type="ECO:0000256" key="1">
    <source>
        <dbReference type="SAM" id="Phobius"/>
    </source>
</evidence>
<evidence type="ECO:0000313" key="3">
    <source>
        <dbReference type="EMBL" id="MEC5730151.1"/>
    </source>
</evidence>
<feature type="transmembrane region" description="Helical" evidence="1">
    <location>
        <begin position="56"/>
        <end position="78"/>
    </location>
</feature>
<proteinExistence type="predicted"/>
<dbReference type="Proteomes" id="UP001175344">
    <property type="component" value="Unassembled WGS sequence"/>
</dbReference>
<feature type="domain" description="DUF6708" evidence="2">
    <location>
        <begin position="93"/>
        <end position="245"/>
    </location>
</feature>